<feature type="non-terminal residue" evidence="1">
    <location>
        <position position="280"/>
    </location>
</feature>
<organism evidence="1">
    <name type="scientific">marine metagenome</name>
    <dbReference type="NCBI Taxonomy" id="408172"/>
    <lineage>
        <taxon>unclassified sequences</taxon>
        <taxon>metagenomes</taxon>
        <taxon>ecological metagenomes</taxon>
    </lineage>
</organism>
<evidence type="ECO:0000313" key="1">
    <source>
        <dbReference type="EMBL" id="SVA64530.1"/>
    </source>
</evidence>
<sequence length="280" mass="32186">MKYLFTIILIFSSFIFSESRNPYVTWYGDPDLQGVWTNATLTTLERPRHFKTLEVSVEEADAAAKRAAAESFAYDNEYKQGETPRTGRDVGGYNTAWMDPGGELFQLFGKHRTSIIAFPKNGKLPWDRKKADKFFQKMRKDRSRRKDHPELRGVGERCVVGFGSSGGPPMMNVLYNNHYQIVQSPGYVMIMAEMVHDARIIRLGGTHPPEDVTPWLGDSIGHWEGTTLVVETKNFNYQHTFRGGLRHFFAISPKATITERFTRISRDQILYRFYVDDPDI</sequence>
<gene>
    <name evidence="1" type="ORF">METZ01_LOCUS117384</name>
</gene>
<dbReference type="EMBL" id="UINC01015301">
    <property type="protein sequence ID" value="SVA64530.1"/>
    <property type="molecule type" value="Genomic_DNA"/>
</dbReference>
<protein>
    <submittedName>
        <fullName evidence="1">Uncharacterized protein</fullName>
    </submittedName>
</protein>
<name>A0A381XIV0_9ZZZZ</name>
<accession>A0A381XIV0</accession>
<reference evidence="1" key="1">
    <citation type="submission" date="2018-05" db="EMBL/GenBank/DDBJ databases">
        <authorList>
            <person name="Lanie J.A."/>
            <person name="Ng W.-L."/>
            <person name="Kazmierczak K.M."/>
            <person name="Andrzejewski T.M."/>
            <person name="Davidsen T.M."/>
            <person name="Wayne K.J."/>
            <person name="Tettelin H."/>
            <person name="Glass J.I."/>
            <person name="Rusch D."/>
            <person name="Podicherti R."/>
            <person name="Tsui H.-C.T."/>
            <person name="Winkler M.E."/>
        </authorList>
    </citation>
    <scope>NUCLEOTIDE SEQUENCE</scope>
</reference>
<dbReference type="AlphaFoldDB" id="A0A381XIV0"/>
<proteinExistence type="predicted"/>